<comment type="cofactor">
    <cofactor evidence="1">
        <name>(R)-lipoate</name>
        <dbReference type="ChEBI" id="CHEBI:83088"/>
    </cofactor>
</comment>
<dbReference type="Pfam" id="PF00364">
    <property type="entry name" value="Biotin_lipoyl"/>
    <property type="match status" value="1"/>
</dbReference>
<evidence type="ECO:0000256" key="2">
    <source>
        <dbReference type="ARBA" id="ARBA00022679"/>
    </source>
</evidence>
<name>A0A6J7CCK9_9ZZZZ</name>
<dbReference type="GO" id="GO:0031405">
    <property type="term" value="F:lipoic acid binding"/>
    <property type="evidence" value="ECO:0007669"/>
    <property type="project" value="TreeGrafter"/>
</dbReference>
<proteinExistence type="predicted"/>
<reference evidence="6" key="1">
    <citation type="submission" date="2020-05" db="EMBL/GenBank/DDBJ databases">
        <authorList>
            <person name="Chiriac C."/>
            <person name="Salcher M."/>
            <person name="Ghai R."/>
            <person name="Kavagutti S V."/>
        </authorList>
    </citation>
    <scope>NUCLEOTIDE SEQUENCE</scope>
</reference>
<evidence type="ECO:0000256" key="3">
    <source>
        <dbReference type="ARBA" id="ARBA00022823"/>
    </source>
</evidence>
<dbReference type="SUPFAM" id="SSF51230">
    <property type="entry name" value="Single hybrid motif"/>
    <property type="match status" value="1"/>
</dbReference>
<organism evidence="6">
    <name type="scientific">freshwater metagenome</name>
    <dbReference type="NCBI Taxonomy" id="449393"/>
    <lineage>
        <taxon>unclassified sequences</taxon>
        <taxon>metagenomes</taxon>
        <taxon>ecological metagenomes</taxon>
    </lineage>
</organism>
<feature type="domain" description="Lipoyl-binding" evidence="5">
    <location>
        <begin position="2"/>
        <end position="77"/>
    </location>
</feature>
<sequence length="79" mass="8426">MITKVKMPRLGENVNSVFVVEIKAEPGQQINAGDILLSVETDKATVDVESPVAGVVIEFLVKLDDEIAPGSPYVSIETA</sequence>
<accession>A0A6J7CCK9</accession>
<dbReference type="Gene3D" id="2.40.50.100">
    <property type="match status" value="1"/>
</dbReference>
<keyword evidence="4" id="KW-0012">Acyltransferase</keyword>
<dbReference type="AlphaFoldDB" id="A0A6J7CCK9"/>
<dbReference type="PANTHER" id="PTHR43178:SF2">
    <property type="entry name" value="DIHYDROLIPOYLLYSINE-RESIDUE ACETYLTRANSFERASE COMPONENT OF PYRUVATE DEHYDROGENASE COMPLEX"/>
    <property type="match status" value="1"/>
</dbReference>
<dbReference type="PROSITE" id="PS50968">
    <property type="entry name" value="BIOTINYL_LIPOYL"/>
    <property type="match status" value="1"/>
</dbReference>
<dbReference type="InterPro" id="IPR011053">
    <property type="entry name" value="Single_hybrid_motif"/>
</dbReference>
<evidence type="ECO:0000256" key="4">
    <source>
        <dbReference type="ARBA" id="ARBA00023315"/>
    </source>
</evidence>
<keyword evidence="2" id="KW-0808">Transferase</keyword>
<dbReference type="GO" id="GO:0006086">
    <property type="term" value="P:pyruvate decarboxylation to acetyl-CoA"/>
    <property type="evidence" value="ECO:0007669"/>
    <property type="project" value="TreeGrafter"/>
</dbReference>
<dbReference type="GO" id="GO:0016407">
    <property type="term" value="F:acetyltransferase activity"/>
    <property type="evidence" value="ECO:0007669"/>
    <property type="project" value="TreeGrafter"/>
</dbReference>
<dbReference type="InterPro" id="IPR003016">
    <property type="entry name" value="2-oxoA_DH_lipoyl-BS"/>
</dbReference>
<evidence type="ECO:0000259" key="5">
    <source>
        <dbReference type="PROSITE" id="PS50968"/>
    </source>
</evidence>
<dbReference type="CDD" id="cd06849">
    <property type="entry name" value="lipoyl_domain"/>
    <property type="match status" value="1"/>
</dbReference>
<protein>
    <submittedName>
        <fullName evidence="6">Unannotated protein</fullName>
    </submittedName>
</protein>
<evidence type="ECO:0000256" key="1">
    <source>
        <dbReference type="ARBA" id="ARBA00001938"/>
    </source>
</evidence>
<dbReference type="InterPro" id="IPR000089">
    <property type="entry name" value="Biotin_lipoyl"/>
</dbReference>
<dbReference type="InterPro" id="IPR050743">
    <property type="entry name" value="2-oxoacid_DH_E2_comp"/>
</dbReference>
<dbReference type="PANTHER" id="PTHR43178">
    <property type="entry name" value="DIHYDROLIPOAMIDE ACETYLTRANSFERASE COMPONENT OF PYRUVATE DEHYDROGENASE COMPLEX"/>
    <property type="match status" value="1"/>
</dbReference>
<dbReference type="PROSITE" id="PS00189">
    <property type="entry name" value="LIPOYL"/>
    <property type="match status" value="1"/>
</dbReference>
<evidence type="ECO:0000313" key="6">
    <source>
        <dbReference type="EMBL" id="CAB4855480.1"/>
    </source>
</evidence>
<keyword evidence="3" id="KW-0450">Lipoyl</keyword>
<dbReference type="GO" id="GO:0005737">
    <property type="term" value="C:cytoplasm"/>
    <property type="evidence" value="ECO:0007669"/>
    <property type="project" value="TreeGrafter"/>
</dbReference>
<dbReference type="EMBL" id="CAFBLH010000001">
    <property type="protein sequence ID" value="CAB4855480.1"/>
    <property type="molecule type" value="Genomic_DNA"/>
</dbReference>
<gene>
    <name evidence="6" type="ORF">UFOPK3342_00068</name>
</gene>